<dbReference type="EMBL" id="JANVFS010000007">
    <property type="protein sequence ID" value="KAJ4489627.1"/>
    <property type="molecule type" value="Genomic_DNA"/>
</dbReference>
<organism evidence="6 7">
    <name type="scientific">Lentinula lateritia</name>
    <dbReference type="NCBI Taxonomy" id="40482"/>
    <lineage>
        <taxon>Eukaryota</taxon>
        <taxon>Fungi</taxon>
        <taxon>Dikarya</taxon>
        <taxon>Basidiomycota</taxon>
        <taxon>Agaricomycotina</taxon>
        <taxon>Agaricomycetes</taxon>
        <taxon>Agaricomycetidae</taxon>
        <taxon>Agaricales</taxon>
        <taxon>Marasmiineae</taxon>
        <taxon>Omphalotaceae</taxon>
        <taxon>Lentinula</taxon>
    </lineage>
</organism>
<feature type="domain" description="MYND-type" evidence="5">
    <location>
        <begin position="280"/>
        <end position="327"/>
    </location>
</feature>
<reference evidence="6" key="1">
    <citation type="submission" date="2022-08" db="EMBL/GenBank/DDBJ databases">
        <authorList>
            <consortium name="DOE Joint Genome Institute"/>
            <person name="Min B."/>
            <person name="Riley R."/>
            <person name="Sierra-Patev S."/>
            <person name="Naranjo-Ortiz M."/>
            <person name="Looney B."/>
            <person name="Konkel Z."/>
            <person name="Slot J.C."/>
            <person name="Sakamoto Y."/>
            <person name="Steenwyk J.L."/>
            <person name="Rokas A."/>
            <person name="Carro J."/>
            <person name="Camarero S."/>
            <person name="Ferreira P."/>
            <person name="Molpeceres G."/>
            <person name="Ruiz-Duenas F.J."/>
            <person name="Serrano A."/>
            <person name="Henrissat B."/>
            <person name="Drula E."/>
            <person name="Hughes K.W."/>
            <person name="Mata J.L."/>
            <person name="Ishikawa N.K."/>
            <person name="Vargas-Isla R."/>
            <person name="Ushijima S."/>
            <person name="Smith C.A."/>
            <person name="Ahrendt S."/>
            <person name="Andreopoulos W."/>
            <person name="He G."/>
            <person name="Labutti K."/>
            <person name="Lipzen A."/>
            <person name="Ng V."/>
            <person name="Sandor L."/>
            <person name="Barry K."/>
            <person name="Martinez A.T."/>
            <person name="Xiao Y."/>
            <person name="Gibbons J.G."/>
            <person name="Terashima K."/>
            <person name="Hibbett D.S."/>
            <person name="Grigoriev I.V."/>
        </authorList>
    </citation>
    <scope>NUCLEOTIDE SEQUENCE</scope>
    <source>
        <strain evidence="6">Sp2 HRB7682 ss15</strain>
    </source>
</reference>
<dbReference type="Proteomes" id="UP001150238">
    <property type="component" value="Unassembled WGS sequence"/>
</dbReference>
<evidence type="ECO:0000256" key="4">
    <source>
        <dbReference type="PROSITE-ProRule" id="PRU00134"/>
    </source>
</evidence>
<evidence type="ECO:0000256" key="2">
    <source>
        <dbReference type="ARBA" id="ARBA00022771"/>
    </source>
</evidence>
<dbReference type="Gene3D" id="6.10.140.2220">
    <property type="match status" value="1"/>
</dbReference>
<dbReference type="InterPro" id="IPR002893">
    <property type="entry name" value="Znf_MYND"/>
</dbReference>
<dbReference type="AlphaFoldDB" id="A0A9W9ASL7"/>
<protein>
    <recommendedName>
        <fullName evidence="5">MYND-type domain-containing protein</fullName>
    </recommendedName>
</protein>
<evidence type="ECO:0000256" key="1">
    <source>
        <dbReference type="ARBA" id="ARBA00022723"/>
    </source>
</evidence>
<evidence type="ECO:0000313" key="6">
    <source>
        <dbReference type="EMBL" id="KAJ4489627.1"/>
    </source>
</evidence>
<dbReference type="Pfam" id="PF01753">
    <property type="entry name" value="zf-MYND"/>
    <property type="match status" value="1"/>
</dbReference>
<keyword evidence="2 4" id="KW-0863">Zinc-finger</keyword>
<dbReference type="PROSITE" id="PS50865">
    <property type="entry name" value="ZF_MYND_2"/>
    <property type="match status" value="1"/>
</dbReference>
<accession>A0A9W9ASL7</accession>
<evidence type="ECO:0000256" key="3">
    <source>
        <dbReference type="ARBA" id="ARBA00022833"/>
    </source>
</evidence>
<sequence length="523" mass="60872">MSRVAIHIELPKIQHALEDPERWNANWERLMSTQDLNFILGYSLNNLVQRRRTTAAPESTDEYSINLNNAIEMRQRLGKIGIFTFIDMDFEATWMNAVPSERRKHVLVGLSEGCSIARNLNDARRFTADVLRVDHLSRDGKTYLDLFKTIMPGSDLDTTPDIYYIPNPEWDSFQERMKKKYAASKVHLVSLGEMQVLRTELIYYVVGYTMMSFIGLKIDRVAGIKPRGASSDFKTAQAKKMYKEGDRIQRMMFGFEEAKRRKEEEKQVAKALIARRVVMCFQCQKHQPEGEKFSRCSRCWNNLKRDVVYCSRECQIVDYKKSHKMICGKEVDMDVATQFASKRAAAEYPTTPQQIPPAVPGFKRSPYLLRHIQLLNKNPNADFFFRIAYTGDTTSDFISMDLTNPYLHKALRSVRNKAMSTGDRESIVALSHGTLWYCNASSFDKKFGWNFDNFCDQMAKEWEMEMPDLKEAILELDRKRFEEPLNQKRPQLFMTEDIPETVWADFVKIATSGDFDFERRLFS</sequence>
<dbReference type="SUPFAM" id="SSF144232">
    <property type="entry name" value="HIT/MYND zinc finger-like"/>
    <property type="match status" value="1"/>
</dbReference>
<proteinExistence type="predicted"/>
<keyword evidence="3" id="KW-0862">Zinc</keyword>
<comment type="caution">
    <text evidence="6">The sequence shown here is derived from an EMBL/GenBank/DDBJ whole genome shotgun (WGS) entry which is preliminary data.</text>
</comment>
<gene>
    <name evidence="6" type="ORF">C8J55DRAFT_603894</name>
</gene>
<name>A0A9W9ASL7_9AGAR</name>
<keyword evidence="1" id="KW-0479">Metal-binding</keyword>
<dbReference type="GO" id="GO:0008270">
    <property type="term" value="F:zinc ion binding"/>
    <property type="evidence" value="ECO:0007669"/>
    <property type="project" value="UniProtKB-KW"/>
</dbReference>
<evidence type="ECO:0000313" key="7">
    <source>
        <dbReference type="Proteomes" id="UP001150238"/>
    </source>
</evidence>
<reference evidence="6" key="2">
    <citation type="journal article" date="2023" name="Proc. Natl. Acad. Sci. U.S.A.">
        <title>A global phylogenomic analysis of the shiitake genus Lentinula.</title>
        <authorList>
            <person name="Sierra-Patev S."/>
            <person name="Min B."/>
            <person name="Naranjo-Ortiz M."/>
            <person name="Looney B."/>
            <person name="Konkel Z."/>
            <person name="Slot J.C."/>
            <person name="Sakamoto Y."/>
            <person name="Steenwyk J.L."/>
            <person name="Rokas A."/>
            <person name="Carro J."/>
            <person name="Camarero S."/>
            <person name="Ferreira P."/>
            <person name="Molpeceres G."/>
            <person name="Ruiz-Duenas F.J."/>
            <person name="Serrano A."/>
            <person name="Henrissat B."/>
            <person name="Drula E."/>
            <person name="Hughes K.W."/>
            <person name="Mata J.L."/>
            <person name="Ishikawa N.K."/>
            <person name="Vargas-Isla R."/>
            <person name="Ushijima S."/>
            <person name="Smith C.A."/>
            <person name="Donoghue J."/>
            <person name="Ahrendt S."/>
            <person name="Andreopoulos W."/>
            <person name="He G."/>
            <person name="LaButti K."/>
            <person name="Lipzen A."/>
            <person name="Ng V."/>
            <person name="Riley R."/>
            <person name="Sandor L."/>
            <person name="Barry K."/>
            <person name="Martinez A.T."/>
            <person name="Xiao Y."/>
            <person name="Gibbons J.G."/>
            <person name="Terashima K."/>
            <person name="Grigoriev I.V."/>
            <person name="Hibbett D."/>
        </authorList>
    </citation>
    <scope>NUCLEOTIDE SEQUENCE</scope>
    <source>
        <strain evidence="6">Sp2 HRB7682 ss15</strain>
    </source>
</reference>
<evidence type="ECO:0000259" key="5">
    <source>
        <dbReference type="PROSITE" id="PS50865"/>
    </source>
</evidence>